<keyword evidence="2" id="KW-1185">Reference proteome</keyword>
<evidence type="ECO:0000313" key="2">
    <source>
        <dbReference type="Proteomes" id="UP000325081"/>
    </source>
</evidence>
<dbReference type="EMBL" id="BKCP01009515">
    <property type="protein sequence ID" value="GER51119.1"/>
    <property type="molecule type" value="Genomic_DNA"/>
</dbReference>
<proteinExistence type="predicted"/>
<comment type="caution">
    <text evidence="1">The sequence shown here is derived from an EMBL/GenBank/DDBJ whole genome shotgun (WGS) entry which is preliminary data.</text>
</comment>
<name>A0A5A7R160_STRAF</name>
<sequence length="109" mass="12132">MTSKEGPDSQAISAENQWRWRVIGDETEEMDTTVDLVDDGAVAEYGGECEIGGRRWWDGGHPPAGLKYDWRRGYGRTAADDDFTAAGGQMKKVTVCSCRRCECCWCGCR</sequence>
<dbReference type="Proteomes" id="UP000325081">
    <property type="component" value="Unassembled WGS sequence"/>
</dbReference>
<reference evidence="2" key="1">
    <citation type="journal article" date="2019" name="Curr. Biol.">
        <title>Genome Sequence of Striga asiatica Provides Insight into the Evolution of Plant Parasitism.</title>
        <authorList>
            <person name="Yoshida S."/>
            <person name="Kim S."/>
            <person name="Wafula E.K."/>
            <person name="Tanskanen J."/>
            <person name="Kim Y.M."/>
            <person name="Honaas L."/>
            <person name="Yang Z."/>
            <person name="Spallek T."/>
            <person name="Conn C.E."/>
            <person name="Ichihashi Y."/>
            <person name="Cheong K."/>
            <person name="Cui S."/>
            <person name="Der J.P."/>
            <person name="Gundlach H."/>
            <person name="Jiao Y."/>
            <person name="Hori C."/>
            <person name="Ishida J.K."/>
            <person name="Kasahara H."/>
            <person name="Kiba T."/>
            <person name="Kim M.S."/>
            <person name="Koo N."/>
            <person name="Laohavisit A."/>
            <person name="Lee Y.H."/>
            <person name="Lumba S."/>
            <person name="McCourt P."/>
            <person name="Mortimer J.C."/>
            <person name="Mutuku J.M."/>
            <person name="Nomura T."/>
            <person name="Sasaki-Sekimoto Y."/>
            <person name="Seto Y."/>
            <person name="Wang Y."/>
            <person name="Wakatake T."/>
            <person name="Sakakibara H."/>
            <person name="Demura T."/>
            <person name="Yamaguchi S."/>
            <person name="Yoneyama K."/>
            <person name="Manabe R.I."/>
            <person name="Nelson D.C."/>
            <person name="Schulman A.H."/>
            <person name="Timko M.P."/>
            <person name="dePamphilis C.W."/>
            <person name="Choi D."/>
            <person name="Shirasu K."/>
        </authorList>
    </citation>
    <scope>NUCLEOTIDE SEQUENCE [LARGE SCALE GENOMIC DNA]</scope>
    <source>
        <strain evidence="2">cv. UVA1</strain>
    </source>
</reference>
<accession>A0A5A7R160</accession>
<protein>
    <submittedName>
        <fullName evidence="1">Divergent AAA domain protein</fullName>
    </submittedName>
</protein>
<organism evidence="1 2">
    <name type="scientific">Striga asiatica</name>
    <name type="common">Asiatic witchweed</name>
    <name type="synonym">Buchnera asiatica</name>
    <dbReference type="NCBI Taxonomy" id="4170"/>
    <lineage>
        <taxon>Eukaryota</taxon>
        <taxon>Viridiplantae</taxon>
        <taxon>Streptophyta</taxon>
        <taxon>Embryophyta</taxon>
        <taxon>Tracheophyta</taxon>
        <taxon>Spermatophyta</taxon>
        <taxon>Magnoliopsida</taxon>
        <taxon>eudicotyledons</taxon>
        <taxon>Gunneridae</taxon>
        <taxon>Pentapetalae</taxon>
        <taxon>asterids</taxon>
        <taxon>lamiids</taxon>
        <taxon>Lamiales</taxon>
        <taxon>Orobanchaceae</taxon>
        <taxon>Buchnereae</taxon>
        <taxon>Striga</taxon>
    </lineage>
</organism>
<gene>
    <name evidence="1" type="ORF">STAS_28472</name>
</gene>
<dbReference type="AlphaFoldDB" id="A0A5A7R160"/>
<evidence type="ECO:0000313" key="1">
    <source>
        <dbReference type="EMBL" id="GER51119.1"/>
    </source>
</evidence>